<keyword evidence="4" id="KW-0067">ATP-binding</keyword>
<evidence type="ECO:0000259" key="6">
    <source>
        <dbReference type="PROSITE" id="PS50011"/>
    </source>
</evidence>
<keyword evidence="1" id="KW-0808">Transferase</keyword>
<feature type="compositionally biased region" description="Low complexity" evidence="5">
    <location>
        <begin position="222"/>
        <end position="250"/>
    </location>
</feature>
<accession>A0AAV5AGA1</accession>
<comment type="caution">
    <text evidence="7">The sequence shown here is derived from an EMBL/GenBank/DDBJ whole genome shotgun (WGS) entry which is preliminary data.</text>
</comment>
<dbReference type="PANTHER" id="PTHR44329:SF288">
    <property type="entry name" value="MITOGEN-ACTIVATED PROTEIN KINASE KINASE KINASE 20"/>
    <property type="match status" value="1"/>
</dbReference>
<dbReference type="InterPro" id="IPR001245">
    <property type="entry name" value="Ser-Thr/Tyr_kinase_cat_dom"/>
</dbReference>
<organism evidence="7 8">
    <name type="scientific">Clathrus columnatus</name>
    <dbReference type="NCBI Taxonomy" id="1419009"/>
    <lineage>
        <taxon>Eukaryota</taxon>
        <taxon>Fungi</taxon>
        <taxon>Dikarya</taxon>
        <taxon>Basidiomycota</taxon>
        <taxon>Agaricomycotina</taxon>
        <taxon>Agaricomycetes</taxon>
        <taxon>Phallomycetidae</taxon>
        <taxon>Phallales</taxon>
        <taxon>Clathraceae</taxon>
        <taxon>Clathrus</taxon>
    </lineage>
</organism>
<evidence type="ECO:0000256" key="1">
    <source>
        <dbReference type="ARBA" id="ARBA00022679"/>
    </source>
</evidence>
<dbReference type="EMBL" id="BPWL01000009">
    <property type="protein sequence ID" value="GJJ13664.1"/>
    <property type="molecule type" value="Genomic_DNA"/>
</dbReference>
<dbReference type="Gene3D" id="1.10.510.10">
    <property type="entry name" value="Transferase(Phosphotransferase) domain 1"/>
    <property type="match status" value="1"/>
</dbReference>
<dbReference type="PANTHER" id="PTHR44329">
    <property type="entry name" value="SERINE/THREONINE-PROTEIN KINASE TNNI3K-RELATED"/>
    <property type="match status" value="1"/>
</dbReference>
<dbReference type="GO" id="GO:0004674">
    <property type="term" value="F:protein serine/threonine kinase activity"/>
    <property type="evidence" value="ECO:0007669"/>
    <property type="project" value="TreeGrafter"/>
</dbReference>
<proteinExistence type="predicted"/>
<evidence type="ECO:0000256" key="5">
    <source>
        <dbReference type="SAM" id="MobiDB-lite"/>
    </source>
</evidence>
<name>A0AAV5AGA1_9AGAM</name>
<dbReference type="SMART" id="SM00220">
    <property type="entry name" value="S_TKc"/>
    <property type="match status" value="1"/>
</dbReference>
<dbReference type="InterPro" id="IPR011009">
    <property type="entry name" value="Kinase-like_dom_sf"/>
</dbReference>
<feature type="compositionally biased region" description="Polar residues" evidence="5">
    <location>
        <begin position="155"/>
        <end position="174"/>
    </location>
</feature>
<dbReference type="InterPro" id="IPR051681">
    <property type="entry name" value="Ser/Thr_Kinases-Pseudokinases"/>
</dbReference>
<feature type="region of interest" description="Disordered" evidence="5">
    <location>
        <begin position="144"/>
        <end position="254"/>
    </location>
</feature>
<keyword evidence="2" id="KW-0547">Nucleotide-binding</keyword>
<dbReference type="SUPFAM" id="SSF56112">
    <property type="entry name" value="Protein kinase-like (PK-like)"/>
    <property type="match status" value="1"/>
</dbReference>
<keyword evidence="8" id="KW-1185">Reference proteome</keyword>
<protein>
    <recommendedName>
        <fullName evidence="6">Protein kinase domain-containing protein</fullName>
    </recommendedName>
</protein>
<dbReference type="InterPro" id="IPR000719">
    <property type="entry name" value="Prot_kinase_dom"/>
</dbReference>
<dbReference type="AlphaFoldDB" id="A0AAV5AGA1"/>
<evidence type="ECO:0000313" key="8">
    <source>
        <dbReference type="Proteomes" id="UP001050691"/>
    </source>
</evidence>
<reference evidence="7" key="1">
    <citation type="submission" date="2021-10" db="EMBL/GenBank/DDBJ databases">
        <title>De novo Genome Assembly of Clathrus columnatus (Basidiomycota, Fungi) Using Illumina and Nanopore Sequence Data.</title>
        <authorList>
            <person name="Ogiso-Tanaka E."/>
            <person name="Itagaki H."/>
            <person name="Hosoya T."/>
            <person name="Hosaka K."/>
        </authorList>
    </citation>
    <scope>NUCLEOTIDE SEQUENCE</scope>
    <source>
        <strain evidence="7">MO-923</strain>
    </source>
</reference>
<dbReference type="InterPro" id="IPR008271">
    <property type="entry name" value="Ser/Thr_kinase_AS"/>
</dbReference>
<dbReference type="PROSITE" id="PS00108">
    <property type="entry name" value="PROTEIN_KINASE_ST"/>
    <property type="match status" value="1"/>
</dbReference>
<sequence length="629" mass="70137">MPPTSNEDEIPSELIGSATGVVPRASPAQIEQIAKLTTKTSISEKIQEKLTLYLVDNLLPISDNAFRQYWVRNCGLFDTDYLKDSSDLEEVKTCDSIKAVSNKIKSTLKTLNNGYNLQDTMPPEYSPVSVTAPRNLEHSLSLLGVDQIPSRPGISPSTTNRTLSNQSPGSTSMLLTPPSIVISTPASERGRGNNSGNNQLRTPPSPNPALRRTSGSLTNSPSSRTTTLSSQTTSTASQRLAVHSAPKPSLKLPPTPLCIPVPLTPQLPRRSVQIRNTPEIIPNVSLPGPSNETQGMKERRDVYQRKIHPTEEGESEASVVLAEHSYHVESLYRERVYSEPVWDVTDCIREVTSNPIGEGGYANVWKGIYERTINGEVKREMVDLFRPRRKIHDLPGESTKKLYVEVHAWQKLSHKNIVPFYGIYKSSYGYGMVSPFYSKGHVTEYLAKTKEDPLEFIRQVANGVQYLHSNGVIHGDIKGTNILVHDDGHACLTDFGLAQTRDEQMMALGRVVFTHETSLPWSPPELLRPTSTKVFKTEKSDVYSFACTTIEMMTLKRPYPHIFDPSTLVETICAGEHPERPQEPDWSPSDGLWKLIKSCWNGRAEGRPTIQRVIKELKYYVPQQPVPVT</sequence>
<dbReference type="GO" id="GO:0005524">
    <property type="term" value="F:ATP binding"/>
    <property type="evidence" value="ECO:0007669"/>
    <property type="project" value="UniProtKB-KW"/>
</dbReference>
<gene>
    <name evidence="7" type="ORF">Clacol_007920</name>
</gene>
<keyword evidence="3" id="KW-0418">Kinase</keyword>
<evidence type="ECO:0000256" key="4">
    <source>
        <dbReference type="ARBA" id="ARBA00022840"/>
    </source>
</evidence>
<evidence type="ECO:0000256" key="2">
    <source>
        <dbReference type="ARBA" id="ARBA00022741"/>
    </source>
</evidence>
<evidence type="ECO:0000256" key="3">
    <source>
        <dbReference type="ARBA" id="ARBA00022777"/>
    </source>
</evidence>
<evidence type="ECO:0000313" key="7">
    <source>
        <dbReference type="EMBL" id="GJJ13664.1"/>
    </source>
</evidence>
<dbReference type="Proteomes" id="UP001050691">
    <property type="component" value="Unassembled WGS sequence"/>
</dbReference>
<feature type="domain" description="Protein kinase" evidence="6">
    <location>
        <begin position="350"/>
        <end position="620"/>
    </location>
</feature>
<dbReference type="PROSITE" id="PS50011">
    <property type="entry name" value="PROTEIN_KINASE_DOM"/>
    <property type="match status" value="1"/>
</dbReference>
<dbReference type="Pfam" id="PF07714">
    <property type="entry name" value="PK_Tyr_Ser-Thr"/>
    <property type="match status" value="1"/>
</dbReference>